<evidence type="ECO:0000313" key="3">
    <source>
        <dbReference type="Proteomes" id="UP000749646"/>
    </source>
</evidence>
<protein>
    <submittedName>
        <fullName evidence="2">Uncharacterized protein</fullName>
    </submittedName>
</protein>
<proteinExistence type="predicted"/>
<keyword evidence="3" id="KW-1185">Reference proteome</keyword>
<feature type="chain" id="PRO_5040362520" evidence="1">
    <location>
        <begin position="22"/>
        <end position="112"/>
    </location>
</feature>
<dbReference type="EMBL" id="JAAAHW010011405">
    <property type="protein sequence ID" value="KAF9919853.1"/>
    <property type="molecule type" value="Genomic_DNA"/>
</dbReference>
<dbReference type="OrthoDB" id="2442233at2759"/>
<organism evidence="2 3">
    <name type="scientific">Modicella reniformis</name>
    <dbReference type="NCBI Taxonomy" id="1440133"/>
    <lineage>
        <taxon>Eukaryota</taxon>
        <taxon>Fungi</taxon>
        <taxon>Fungi incertae sedis</taxon>
        <taxon>Mucoromycota</taxon>
        <taxon>Mortierellomycotina</taxon>
        <taxon>Mortierellomycetes</taxon>
        <taxon>Mortierellales</taxon>
        <taxon>Mortierellaceae</taxon>
        <taxon>Modicella</taxon>
    </lineage>
</organism>
<evidence type="ECO:0000256" key="1">
    <source>
        <dbReference type="SAM" id="SignalP"/>
    </source>
</evidence>
<feature type="non-terminal residue" evidence="2">
    <location>
        <position position="112"/>
    </location>
</feature>
<comment type="caution">
    <text evidence="2">The sequence shown here is derived from an EMBL/GenBank/DDBJ whole genome shotgun (WGS) entry which is preliminary data.</text>
</comment>
<reference evidence="2" key="1">
    <citation type="journal article" date="2020" name="Fungal Divers.">
        <title>Resolving the Mortierellaceae phylogeny through synthesis of multi-gene phylogenetics and phylogenomics.</title>
        <authorList>
            <person name="Vandepol N."/>
            <person name="Liber J."/>
            <person name="Desiro A."/>
            <person name="Na H."/>
            <person name="Kennedy M."/>
            <person name="Barry K."/>
            <person name="Grigoriev I.V."/>
            <person name="Miller A.N."/>
            <person name="O'Donnell K."/>
            <person name="Stajich J.E."/>
            <person name="Bonito G."/>
        </authorList>
    </citation>
    <scope>NUCLEOTIDE SEQUENCE</scope>
    <source>
        <strain evidence="2">MES-2147</strain>
    </source>
</reference>
<dbReference type="Proteomes" id="UP000749646">
    <property type="component" value="Unassembled WGS sequence"/>
</dbReference>
<name>A0A9P6IH27_9FUNG</name>
<sequence length="112" mass="11763">MVNLSLKIASALVLAILSVQAAPSAKRQFPGTACDQNVHSGNVDINSFTNIVPVTDVTPITRFQPIVKTFAPLVDSECANQWPGIYGYRSGFSGLGRGVPGMGSPLGGRFAK</sequence>
<dbReference type="AlphaFoldDB" id="A0A9P6IH27"/>
<gene>
    <name evidence="2" type="ORF">BGZ65_011756</name>
</gene>
<accession>A0A9P6IH27</accession>
<keyword evidence="1" id="KW-0732">Signal</keyword>
<feature type="signal peptide" evidence="1">
    <location>
        <begin position="1"/>
        <end position="21"/>
    </location>
</feature>
<evidence type="ECO:0000313" key="2">
    <source>
        <dbReference type="EMBL" id="KAF9919853.1"/>
    </source>
</evidence>